<dbReference type="InterPro" id="IPR003593">
    <property type="entry name" value="AAA+_ATPase"/>
</dbReference>
<protein>
    <submittedName>
        <fullName evidence="11">Sigma-54-dependent Fis family transcriptional regulator</fullName>
    </submittedName>
</protein>
<dbReference type="Gene3D" id="3.40.50.300">
    <property type="entry name" value="P-loop containing nucleotide triphosphate hydrolases"/>
    <property type="match status" value="1"/>
</dbReference>
<dbReference type="InterPro" id="IPR025944">
    <property type="entry name" value="Sigma_54_int_dom_CS"/>
</dbReference>
<dbReference type="InterPro" id="IPR002197">
    <property type="entry name" value="HTH_Fis"/>
</dbReference>
<dbReference type="RefSeq" id="WP_169019254.1">
    <property type="nucleotide sequence ID" value="NZ_JABBMT010000005.1"/>
</dbReference>
<dbReference type="PANTHER" id="PTHR32071:SF21">
    <property type="entry name" value="TRANSCRIPTIONAL REGULATORY PROTEIN FLGR"/>
    <property type="match status" value="1"/>
</dbReference>
<sequence length="492" mass="54129">MNNTILVVEDDAGLREALIDTLEMSGIDCVAADSAEQAMVLLKKDSFSLVVSDVQMGAMSGLDLLRSINLNYPDLPVLMMTAYATIDDAVEAMRLGAIDYMAKPFAPEVLLNMVSRYLPEPEKETDGPIVADPSSIQLLELASRVAKSDASVMVLGPSGSGKEVLARFIHDKSARAEQPFVAINCAAIPENMLEATLFGYEKGAFTGAIQACPGKFEQAQGGTILLDEITEMELGLQAKLLRVLQEREVERLGGRKTIKLDVRILATSNRDLKEAVAKHQFREDLYYRLNVFPLMWRPLCQRPGDIVVLAKHLIERHLNKNKEPIAILSEAAEKKLLAHAWPGNVRELDNVIQRALILRHGDMIDESAIFIENLTQTPLTAALSASLVSLNSAPESTISTVTSSPTNDAYYDLQAPAIKATAERNPLSEELPSLDSGSYKNELKEKEHRIILETLNRCQGKRKDVAETLGISPRTLRYKLAQMRDLGITLPA</sequence>
<dbReference type="PROSITE" id="PS50110">
    <property type="entry name" value="RESPONSE_REGULATORY"/>
    <property type="match status" value="1"/>
</dbReference>
<reference evidence="11" key="1">
    <citation type="submission" date="2020-04" db="EMBL/GenBank/DDBJ databases">
        <title>Genome Sequencing for Pseudoaltermonas arctica.</title>
        <authorList>
            <person name="Elkins N.S."/>
        </authorList>
    </citation>
    <scope>NUCLEOTIDE SEQUENCE [LARGE SCALE GENOMIC DNA]</scope>
    <source>
        <strain evidence="11">NEC-BIFX-2020_0012</strain>
    </source>
</reference>
<name>A0A7Y0DRG6_9GAMM</name>
<keyword evidence="3" id="KW-0067">ATP-binding</keyword>
<keyword evidence="5" id="KW-0805">Transcription regulation</keyword>
<dbReference type="Gene3D" id="1.10.10.60">
    <property type="entry name" value="Homeodomain-like"/>
    <property type="match status" value="1"/>
</dbReference>
<dbReference type="InterPro" id="IPR009057">
    <property type="entry name" value="Homeodomain-like_sf"/>
</dbReference>
<dbReference type="InterPro" id="IPR011006">
    <property type="entry name" value="CheY-like_superfamily"/>
</dbReference>
<dbReference type="InterPro" id="IPR058031">
    <property type="entry name" value="AAA_lid_NorR"/>
</dbReference>
<dbReference type="EMBL" id="JABBMT010000005">
    <property type="protein sequence ID" value="NMM40180.1"/>
    <property type="molecule type" value="Genomic_DNA"/>
</dbReference>
<dbReference type="InterPro" id="IPR027417">
    <property type="entry name" value="P-loop_NTPase"/>
</dbReference>
<feature type="domain" description="Sigma-54 factor interaction" evidence="9">
    <location>
        <begin position="128"/>
        <end position="357"/>
    </location>
</feature>
<dbReference type="Proteomes" id="UP000570493">
    <property type="component" value="Unassembled WGS sequence"/>
</dbReference>
<dbReference type="SUPFAM" id="SSF52172">
    <property type="entry name" value="CheY-like"/>
    <property type="match status" value="1"/>
</dbReference>
<dbReference type="Pfam" id="PF25601">
    <property type="entry name" value="AAA_lid_14"/>
    <property type="match status" value="1"/>
</dbReference>
<dbReference type="CDD" id="cd00009">
    <property type="entry name" value="AAA"/>
    <property type="match status" value="1"/>
</dbReference>
<dbReference type="SUPFAM" id="SSF46689">
    <property type="entry name" value="Homeodomain-like"/>
    <property type="match status" value="1"/>
</dbReference>
<gene>
    <name evidence="11" type="ORF">HHO47_04785</name>
</gene>
<feature type="modified residue" description="4-aspartylphosphate" evidence="8">
    <location>
        <position position="53"/>
    </location>
</feature>
<dbReference type="InterPro" id="IPR001789">
    <property type="entry name" value="Sig_transdc_resp-reg_receiver"/>
</dbReference>
<dbReference type="InterPro" id="IPR002078">
    <property type="entry name" value="Sigma_54_int"/>
</dbReference>
<comment type="caution">
    <text evidence="11">The sequence shown here is derived from an EMBL/GenBank/DDBJ whole genome shotgun (WGS) entry which is preliminary data.</text>
</comment>
<dbReference type="SMART" id="SM00382">
    <property type="entry name" value="AAA"/>
    <property type="match status" value="1"/>
</dbReference>
<evidence type="ECO:0000313" key="12">
    <source>
        <dbReference type="Proteomes" id="UP000570493"/>
    </source>
</evidence>
<dbReference type="FunFam" id="3.40.50.2300:FF:000018">
    <property type="entry name" value="DNA-binding transcriptional regulator NtrC"/>
    <property type="match status" value="1"/>
</dbReference>
<dbReference type="PROSITE" id="PS50045">
    <property type="entry name" value="SIGMA54_INTERACT_4"/>
    <property type="match status" value="1"/>
</dbReference>
<dbReference type="AlphaFoldDB" id="A0A7Y0DRG6"/>
<accession>A0A7Y0DRG6</accession>
<dbReference type="PROSITE" id="PS00676">
    <property type="entry name" value="SIGMA54_INTERACT_2"/>
    <property type="match status" value="1"/>
</dbReference>
<dbReference type="GO" id="GO:0043565">
    <property type="term" value="F:sequence-specific DNA binding"/>
    <property type="evidence" value="ECO:0007669"/>
    <property type="project" value="InterPro"/>
</dbReference>
<keyword evidence="12" id="KW-1185">Reference proteome</keyword>
<proteinExistence type="predicted"/>
<dbReference type="Pfam" id="PF02954">
    <property type="entry name" value="HTH_8"/>
    <property type="match status" value="1"/>
</dbReference>
<dbReference type="SUPFAM" id="SSF52540">
    <property type="entry name" value="P-loop containing nucleoside triphosphate hydrolases"/>
    <property type="match status" value="1"/>
</dbReference>
<keyword evidence="2" id="KW-0547">Nucleotide-binding</keyword>
<dbReference type="InterPro" id="IPR025943">
    <property type="entry name" value="Sigma_54_int_dom_ATP-bd_2"/>
</dbReference>
<dbReference type="GO" id="GO:0005524">
    <property type="term" value="F:ATP binding"/>
    <property type="evidence" value="ECO:0007669"/>
    <property type="project" value="UniProtKB-KW"/>
</dbReference>
<feature type="domain" description="Response regulatory" evidence="10">
    <location>
        <begin position="4"/>
        <end position="118"/>
    </location>
</feature>
<evidence type="ECO:0000256" key="1">
    <source>
        <dbReference type="ARBA" id="ARBA00022553"/>
    </source>
</evidence>
<evidence type="ECO:0000256" key="6">
    <source>
        <dbReference type="ARBA" id="ARBA00023125"/>
    </source>
</evidence>
<keyword evidence="4" id="KW-0902">Two-component regulatory system</keyword>
<evidence type="ECO:0000256" key="5">
    <source>
        <dbReference type="ARBA" id="ARBA00023015"/>
    </source>
</evidence>
<dbReference type="PANTHER" id="PTHR32071">
    <property type="entry name" value="TRANSCRIPTIONAL REGULATORY PROTEIN"/>
    <property type="match status" value="1"/>
</dbReference>
<dbReference type="GO" id="GO:0000160">
    <property type="term" value="P:phosphorelay signal transduction system"/>
    <property type="evidence" value="ECO:0007669"/>
    <property type="project" value="UniProtKB-KW"/>
</dbReference>
<dbReference type="Pfam" id="PF00072">
    <property type="entry name" value="Response_reg"/>
    <property type="match status" value="1"/>
</dbReference>
<dbReference type="Pfam" id="PF00158">
    <property type="entry name" value="Sigma54_activat"/>
    <property type="match status" value="1"/>
</dbReference>
<evidence type="ECO:0000256" key="2">
    <source>
        <dbReference type="ARBA" id="ARBA00022741"/>
    </source>
</evidence>
<evidence type="ECO:0000256" key="4">
    <source>
        <dbReference type="ARBA" id="ARBA00023012"/>
    </source>
</evidence>
<evidence type="ECO:0000313" key="11">
    <source>
        <dbReference type="EMBL" id="NMM40180.1"/>
    </source>
</evidence>
<dbReference type="FunFam" id="3.40.50.300:FF:000006">
    <property type="entry name" value="DNA-binding transcriptional regulator NtrC"/>
    <property type="match status" value="1"/>
</dbReference>
<dbReference type="Gene3D" id="3.40.50.2300">
    <property type="match status" value="1"/>
</dbReference>
<dbReference type="SMART" id="SM00448">
    <property type="entry name" value="REC"/>
    <property type="match status" value="1"/>
</dbReference>
<evidence type="ECO:0000256" key="7">
    <source>
        <dbReference type="ARBA" id="ARBA00023163"/>
    </source>
</evidence>
<dbReference type="GO" id="GO:0006355">
    <property type="term" value="P:regulation of DNA-templated transcription"/>
    <property type="evidence" value="ECO:0007669"/>
    <property type="project" value="InterPro"/>
</dbReference>
<keyword evidence="6" id="KW-0238">DNA-binding</keyword>
<organism evidence="11 12">
    <name type="scientific">Pseudoalteromonas arctica</name>
    <dbReference type="NCBI Taxonomy" id="394751"/>
    <lineage>
        <taxon>Bacteria</taxon>
        <taxon>Pseudomonadati</taxon>
        <taxon>Pseudomonadota</taxon>
        <taxon>Gammaproteobacteria</taxon>
        <taxon>Alteromonadales</taxon>
        <taxon>Pseudoalteromonadaceae</taxon>
        <taxon>Pseudoalteromonas</taxon>
    </lineage>
</organism>
<dbReference type="PROSITE" id="PS00688">
    <property type="entry name" value="SIGMA54_INTERACT_3"/>
    <property type="match status" value="1"/>
</dbReference>
<evidence type="ECO:0000259" key="9">
    <source>
        <dbReference type="PROSITE" id="PS50045"/>
    </source>
</evidence>
<evidence type="ECO:0000256" key="8">
    <source>
        <dbReference type="PROSITE-ProRule" id="PRU00169"/>
    </source>
</evidence>
<dbReference type="Gene3D" id="1.10.8.60">
    <property type="match status" value="1"/>
</dbReference>
<keyword evidence="1 8" id="KW-0597">Phosphoprotein</keyword>
<evidence type="ECO:0000259" key="10">
    <source>
        <dbReference type="PROSITE" id="PS50110"/>
    </source>
</evidence>
<keyword evidence="7" id="KW-0804">Transcription</keyword>
<evidence type="ECO:0000256" key="3">
    <source>
        <dbReference type="ARBA" id="ARBA00022840"/>
    </source>
</evidence>